<accession>A0AC36KJM3</accession>
<dbReference type="Proteomes" id="UP000675920">
    <property type="component" value="Unplaced"/>
</dbReference>
<evidence type="ECO:0000313" key="1">
    <source>
        <dbReference type="Proteomes" id="UP000675920"/>
    </source>
</evidence>
<gene>
    <name evidence="2" type="primary">ccoG</name>
</gene>
<protein>
    <submittedName>
        <fullName evidence="2">Cytochrome c oxidase accessory protein CcoG</fullName>
    </submittedName>
</protein>
<keyword evidence="1" id="KW-1185">Reference proteome</keyword>
<organism evidence="1 2">
    <name type="scientific">Derxia gummosa DSM 723</name>
    <dbReference type="NCBI Taxonomy" id="1121388"/>
    <lineage>
        <taxon>Bacteria</taxon>
        <taxon>Pseudomonadati</taxon>
        <taxon>Pseudomonadota</taxon>
        <taxon>Betaproteobacteria</taxon>
        <taxon>Burkholderiales</taxon>
        <taxon>Alcaligenaceae</taxon>
        <taxon>Derxia</taxon>
    </lineage>
</organism>
<sequence length="498" mass="53807">MSASKTVIPITPLPPREPPGAPRPPANDRIHARAVSGRYATRRWLMVWLTQAVFYGLPWLDWGGRPAMLFDLDARRFYLPGVVLQPQDMVWLAALLVLCALGLFFVTAVAGRVWCGYSCPQTVYTEIFMWIEQRIEGSRGARIRLDRDGVNARWLALKGAKHAAWIAFSLWTGFTLVGYFTPIRELAGAVLTLSTGPWESFWLLFYGLATYGNAGFLREQVCKHMCPYGRFQGAMLDPDSLVISYDAARGEPRGALPKGVPATARAGLAGASAAPPTKTAPAAAPAHGACIDCSLCVQVCPTGIDIRDGLQTLCIGCAACIDACDSVMDKLGAPRGLVRYTTENALALGLDRAATLRRLLRPRVLIYGALLVALSAAFVLSLAGRHSLRVDVIRDRGVMARAVEDGASENVYRLVLMNSAEQSRRVRIDVTGAPGLHIEESEPVTIEPASDRSVPLHVRLDAGAGVGPAGATLPIMFEVHALDGDEPVVREPSTFILP</sequence>
<proteinExistence type="predicted"/>
<reference evidence="2" key="3">
    <citation type="submission" date="2025-08" db="UniProtKB">
        <authorList>
            <consortium name="RefSeq"/>
        </authorList>
    </citation>
    <scope>IDENTIFICATION</scope>
</reference>
<evidence type="ECO:0000313" key="2">
    <source>
        <dbReference type="RefSeq" id="WP_084545060.1"/>
    </source>
</evidence>
<name>A0AC36KJM3_9BURK</name>
<dbReference type="RefSeq" id="WP_084545060.1">
    <property type="nucleotide sequence ID" value="NZ_AXWS01000013.1"/>
</dbReference>
<reference evidence="2" key="2">
    <citation type="journal article" date="1996" name="Arch. Microbiol.">
        <title>The Bradyrhizobium japonicum fixGHIS genes are required for the formation of the high-affinity cbb3-type cytochrome oxidase.</title>
        <authorList>
            <person name="Preisig O."/>
            <person name="Zufferey R."/>
            <person name="Hennecke H."/>
        </authorList>
    </citation>
    <scope>NUCLEOTIDE SEQUENCE</scope>
</reference>
<reference evidence="2" key="1">
    <citation type="journal article" date="1992" name="J. Bacteriol.">
        <title>Rhodobacter sphaeroides rdxA, a homolog of Rhizobium meliloti fixG, encodes a membrane protein which may bind cytoplasmic [4Fe-4S] clusters.</title>
        <authorList>
            <person name="Neidle E.L."/>
            <person name="Kaplan S."/>
        </authorList>
    </citation>
    <scope>NUCLEOTIDE SEQUENCE</scope>
</reference>